<evidence type="ECO:0000313" key="2">
    <source>
        <dbReference type="Proteomes" id="UP001246372"/>
    </source>
</evidence>
<dbReference type="Gene3D" id="3.40.190.10">
    <property type="entry name" value="Periplasmic binding protein-like II"/>
    <property type="match status" value="2"/>
</dbReference>
<gene>
    <name evidence="1" type="ORF">RQP53_24150</name>
</gene>
<organism evidence="1 2">
    <name type="scientific">Roseateles aquae</name>
    <dbReference type="NCBI Taxonomy" id="3077235"/>
    <lineage>
        <taxon>Bacteria</taxon>
        <taxon>Pseudomonadati</taxon>
        <taxon>Pseudomonadota</taxon>
        <taxon>Betaproteobacteria</taxon>
        <taxon>Burkholderiales</taxon>
        <taxon>Sphaerotilaceae</taxon>
        <taxon>Roseateles</taxon>
    </lineage>
</organism>
<dbReference type="PANTHER" id="PTHR38834:SF3">
    <property type="entry name" value="SOLUTE-BINDING PROTEIN FAMILY 3_N-TERMINAL DOMAIN-CONTAINING PROTEIN"/>
    <property type="match status" value="1"/>
</dbReference>
<dbReference type="PANTHER" id="PTHR38834">
    <property type="entry name" value="PERIPLASMIC SUBSTRATE BINDING PROTEIN FAMILY 3"/>
    <property type="match status" value="1"/>
</dbReference>
<dbReference type="SUPFAM" id="SSF53850">
    <property type="entry name" value="Periplasmic binding protein-like II"/>
    <property type="match status" value="1"/>
</dbReference>
<evidence type="ECO:0000313" key="1">
    <source>
        <dbReference type="EMBL" id="MDT9002395.1"/>
    </source>
</evidence>
<dbReference type="EMBL" id="JAVXZY010000016">
    <property type="protein sequence ID" value="MDT9002395.1"/>
    <property type="molecule type" value="Genomic_DNA"/>
</dbReference>
<reference evidence="1" key="1">
    <citation type="submission" date="2023-09" db="EMBL/GenBank/DDBJ databases">
        <title>Paucibacter sp. APW11 Genome sequencing and assembly.</title>
        <authorList>
            <person name="Kim I."/>
        </authorList>
    </citation>
    <scope>NUCLEOTIDE SEQUENCE</scope>
    <source>
        <strain evidence="1">APW11</strain>
    </source>
</reference>
<dbReference type="Proteomes" id="UP001246372">
    <property type="component" value="Unassembled WGS sequence"/>
</dbReference>
<accession>A0ABU3PIK5</accession>
<keyword evidence="2" id="KW-1185">Reference proteome</keyword>
<proteinExistence type="predicted"/>
<comment type="caution">
    <text evidence="1">The sequence shown here is derived from an EMBL/GenBank/DDBJ whole genome shotgun (WGS) entry which is preliminary data.</text>
</comment>
<dbReference type="RefSeq" id="WP_315653292.1">
    <property type="nucleotide sequence ID" value="NZ_JAVXZY010000016.1"/>
</dbReference>
<sequence>MIRRRAVLAGFAPGLGLAGPPLLGEPRELLAYAHQLAPLSYGEGKQLHGLFVELLQDVCNLLELPLRLELQPLSRALKTRGHGFIVFPLDRQSEREGGYRWIGPVLPRRVLIYRLSQRQDLDFQGLALLGNRKIGVNRGTGTHKKLLDSGLHPMAQLEVANSYASALKMLLAGRTDYLAMNELAASWNLRQLGLPPETLSSVAVLDATGFYWYGVSPQDDVLAARLQHALEQLQSLGRVEALKRHYGL</sequence>
<name>A0ABU3PIK5_9BURK</name>
<protein>
    <submittedName>
        <fullName evidence="1">Transporter substrate-binding domain-containing protein</fullName>
    </submittedName>
</protein>